<comment type="subcellular location">
    <subcellularLocation>
        <location evidence="2">Membrane</location>
    </subcellularLocation>
</comment>
<evidence type="ECO:0000256" key="5">
    <source>
        <dbReference type="ARBA" id="ARBA00022723"/>
    </source>
</evidence>
<evidence type="ECO:0000256" key="10">
    <source>
        <dbReference type="PIRSR" id="PIRSR602401-1"/>
    </source>
</evidence>
<dbReference type="PROSITE" id="PS00086">
    <property type="entry name" value="CYTOCHROME_P450"/>
    <property type="match status" value="1"/>
</dbReference>
<dbReference type="GO" id="GO:0016705">
    <property type="term" value="F:oxidoreductase activity, acting on paired donors, with incorporation or reduction of molecular oxygen"/>
    <property type="evidence" value="ECO:0007669"/>
    <property type="project" value="InterPro"/>
</dbReference>
<dbReference type="InterPro" id="IPR002401">
    <property type="entry name" value="Cyt_P450_E_grp-I"/>
</dbReference>
<dbReference type="Pfam" id="PF00067">
    <property type="entry name" value="p450"/>
    <property type="match status" value="1"/>
</dbReference>
<comment type="similarity">
    <text evidence="11">Belongs to the cytochrome P450 family.</text>
</comment>
<dbReference type="STRING" id="29655.A0A0K9P190"/>
<dbReference type="InterPro" id="IPR036396">
    <property type="entry name" value="Cyt_P450_sf"/>
</dbReference>
<comment type="cofactor">
    <cofactor evidence="1 10">
        <name>heme</name>
        <dbReference type="ChEBI" id="CHEBI:30413"/>
    </cofactor>
</comment>
<keyword evidence="5 10" id="KW-0479">Metal-binding</keyword>
<dbReference type="PRINTS" id="PR00385">
    <property type="entry name" value="P450"/>
</dbReference>
<gene>
    <name evidence="12" type="ORF">ZOSMA_49G00650</name>
</gene>
<evidence type="ECO:0000256" key="8">
    <source>
        <dbReference type="ARBA" id="ARBA00023004"/>
    </source>
</evidence>
<keyword evidence="4" id="KW-0812">Transmembrane</keyword>
<dbReference type="GO" id="GO:0016491">
    <property type="term" value="F:oxidoreductase activity"/>
    <property type="evidence" value="ECO:0000318"/>
    <property type="project" value="GO_Central"/>
</dbReference>
<keyword evidence="6" id="KW-1133">Transmembrane helix</keyword>
<dbReference type="OMA" id="EARQCRK"/>
<evidence type="ECO:0000256" key="4">
    <source>
        <dbReference type="ARBA" id="ARBA00022692"/>
    </source>
</evidence>
<proteinExistence type="inferred from homology"/>
<name>A0A0K9P190_ZOSMR</name>
<dbReference type="AlphaFoldDB" id="A0A0K9P190"/>
<evidence type="ECO:0000313" key="12">
    <source>
        <dbReference type="EMBL" id="KMZ61997.1"/>
    </source>
</evidence>
<sequence>MDFVVPLFLLAVAALSLCSLLTGIKNRTRSHPPQPDGALPFIGHMLILRDGRPLAQTMASLADKYGPVFMLRMGQKPTLIISNSDAARECFTTNDEVFATRPLNPVGKLMGYDFGMMGFAPYGSYWRGIRKLTAMELLSKSRLANLKQVRAEEIGMCIRHLHRHLENRNGKDRQMPITVDMKQWMGNVTFNVVVKIVAGKRYFDDVAGGFSEQGWVFRKAISRFFRLMKTPVLSDMLPFLRWLNLKGQESAMKDAFRDIDDVVSLWLQEHRRHSDDDLMNVILSIINESDEYSTVSSMHNPDTVVKAVCMSLILGATDTTTNSLTLTLASIVNRPNVLKKIQEELDFHVGHRSFVEESDIDNLVYLQAVVKETFRLHPTSEFLQPHESMKDCQVAGYHIPAGTRLLVNVWKLQRDPTVWVDPLEFRPERFLTTHKHVHVRGRQFELIPFGSGRRSCPGISFALHVMHLTLSRLLHEFSISTVTGQPVEMSPGLGSTLDPTPLELQLTPRL</sequence>
<feature type="binding site" description="axial binding residue" evidence="10">
    <location>
        <position position="456"/>
    </location>
    <ligand>
        <name>heme</name>
        <dbReference type="ChEBI" id="CHEBI:30413"/>
    </ligand>
    <ligandPart>
        <name>Fe</name>
        <dbReference type="ChEBI" id="CHEBI:18248"/>
    </ligandPart>
</feature>
<comment type="caution">
    <text evidence="12">The sequence shown here is derived from an EMBL/GenBank/DDBJ whole genome shotgun (WGS) entry which is preliminary data.</text>
</comment>
<evidence type="ECO:0000256" key="2">
    <source>
        <dbReference type="ARBA" id="ARBA00004370"/>
    </source>
</evidence>
<dbReference type="GO" id="GO:0016020">
    <property type="term" value="C:membrane"/>
    <property type="evidence" value="ECO:0007669"/>
    <property type="project" value="UniProtKB-SubCell"/>
</dbReference>
<dbReference type="InterPro" id="IPR001128">
    <property type="entry name" value="Cyt_P450"/>
</dbReference>
<keyword evidence="11" id="KW-0503">Monooxygenase</keyword>
<protein>
    <recommendedName>
        <fullName evidence="14">Cytochrome P450</fullName>
    </recommendedName>
</protein>
<dbReference type="GO" id="GO:0020037">
    <property type="term" value="F:heme binding"/>
    <property type="evidence" value="ECO:0007669"/>
    <property type="project" value="InterPro"/>
</dbReference>
<evidence type="ECO:0000256" key="11">
    <source>
        <dbReference type="RuleBase" id="RU000461"/>
    </source>
</evidence>
<dbReference type="PRINTS" id="PR00463">
    <property type="entry name" value="EP450I"/>
</dbReference>
<keyword evidence="3 10" id="KW-0349">Heme</keyword>
<evidence type="ECO:0008006" key="14">
    <source>
        <dbReference type="Google" id="ProtNLM"/>
    </source>
</evidence>
<dbReference type="InterPro" id="IPR050651">
    <property type="entry name" value="Plant_Cytochrome_P450_Monoox"/>
</dbReference>
<dbReference type="Gene3D" id="1.10.630.10">
    <property type="entry name" value="Cytochrome P450"/>
    <property type="match status" value="1"/>
</dbReference>
<keyword evidence="9" id="KW-0472">Membrane</keyword>
<evidence type="ECO:0000256" key="3">
    <source>
        <dbReference type="ARBA" id="ARBA00022617"/>
    </source>
</evidence>
<dbReference type="Proteomes" id="UP000036987">
    <property type="component" value="Unassembled WGS sequence"/>
</dbReference>
<dbReference type="PANTHER" id="PTHR47947">
    <property type="entry name" value="CYTOCHROME P450 82C3-RELATED"/>
    <property type="match status" value="1"/>
</dbReference>
<dbReference type="SUPFAM" id="SSF48264">
    <property type="entry name" value="Cytochrome P450"/>
    <property type="match status" value="1"/>
</dbReference>
<evidence type="ECO:0000256" key="1">
    <source>
        <dbReference type="ARBA" id="ARBA00001971"/>
    </source>
</evidence>
<dbReference type="InterPro" id="IPR017972">
    <property type="entry name" value="Cyt_P450_CS"/>
</dbReference>
<dbReference type="PANTHER" id="PTHR47947:SF26">
    <property type="entry name" value="CYTOCHROME P450"/>
    <property type="match status" value="1"/>
</dbReference>
<evidence type="ECO:0000256" key="6">
    <source>
        <dbReference type="ARBA" id="ARBA00022989"/>
    </source>
</evidence>
<evidence type="ECO:0000256" key="7">
    <source>
        <dbReference type="ARBA" id="ARBA00023002"/>
    </source>
</evidence>
<organism evidence="12 13">
    <name type="scientific">Zostera marina</name>
    <name type="common">Eelgrass</name>
    <dbReference type="NCBI Taxonomy" id="29655"/>
    <lineage>
        <taxon>Eukaryota</taxon>
        <taxon>Viridiplantae</taxon>
        <taxon>Streptophyta</taxon>
        <taxon>Embryophyta</taxon>
        <taxon>Tracheophyta</taxon>
        <taxon>Spermatophyta</taxon>
        <taxon>Magnoliopsida</taxon>
        <taxon>Liliopsida</taxon>
        <taxon>Zosteraceae</taxon>
        <taxon>Zostera</taxon>
    </lineage>
</organism>
<accession>A0A0K9P190</accession>
<keyword evidence="7 11" id="KW-0560">Oxidoreductase</keyword>
<dbReference type="OrthoDB" id="2789670at2759"/>
<evidence type="ECO:0000256" key="9">
    <source>
        <dbReference type="ARBA" id="ARBA00023136"/>
    </source>
</evidence>
<keyword evidence="13" id="KW-1185">Reference proteome</keyword>
<dbReference type="FunFam" id="1.10.630.10:FF:000026">
    <property type="entry name" value="Cytochrome P450 82C4"/>
    <property type="match status" value="1"/>
</dbReference>
<dbReference type="GO" id="GO:0005506">
    <property type="term" value="F:iron ion binding"/>
    <property type="evidence" value="ECO:0007669"/>
    <property type="project" value="InterPro"/>
</dbReference>
<keyword evidence="8 10" id="KW-0408">Iron</keyword>
<dbReference type="GO" id="GO:0004497">
    <property type="term" value="F:monooxygenase activity"/>
    <property type="evidence" value="ECO:0007669"/>
    <property type="project" value="UniProtKB-KW"/>
</dbReference>
<evidence type="ECO:0000313" key="13">
    <source>
        <dbReference type="Proteomes" id="UP000036987"/>
    </source>
</evidence>
<reference evidence="13" key="1">
    <citation type="journal article" date="2016" name="Nature">
        <title>The genome of the seagrass Zostera marina reveals angiosperm adaptation to the sea.</title>
        <authorList>
            <person name="Olsen J.L."/>
            <person name="Rouze P."/>
            <person name="Verhelst B."/>
            <person name="Lin Y.-C."/>
            <person name="Bayer T."/>
            <person name="Collen J."/>
            <person name="Dattolo E."/>
            <person name="De Paoli E."/>
            <person name="Dittami S."/>
            <person name="Maumus F."/>
            <person name="Michel G."/>
            <person name="Kersting A."/>
            <person name="Lauritano C."/>
            <person name="Lohaus R."/>
            <person name="Toepel M."/>
            <person name="Tonon T."/>
            <person name="Vanneste K."/>
            <person name="Amirebrahimi M."/>
            <person name="Brakel J."/>
            <person name="Bostroem C."/>
            <person name="Chovatia M."/>
            <person name="Grimwood J."/>
            <person name="Jenkins J.W."/>
            <person name="Jueterbock A."/>
            <person name="Mraz A."/>
            <person name="Stam W.T."/>
            <person name="Tice H."/>
            <person name="Bornberg-Bauer E."/>
            <person name="Green P.J."/>
            <person name="Pearson G.A."/>
            <person name="Procaccini G."/>
            <person name="Duarte C.M."/>
            <person name="Schmutz J."/>
            <person name="Reusch T.B.H."/>
            <person name="Van de Peer Y."/>
        </authorList>
    </citation>
    <scope>NUCLEOTIDE SEQUENCE [LARGE SCALE GENOMIC DNA]</scope>
    <source>
        <strain evidence="13">cv. Finnish</strain>
    </source>
</reference>
<dbReference type="EMBL" id="LFYR01001429">
    <property type="protein sequence ID" value="KMZ61997.1"/>
    <property type="molecule type" value="Genomic_DNA"/>
</dbReference>